<evidence type="ECO:0000256" key="1">
    <source>
        <dbReference type="ARBA" id="ARBA00022485"/>
    </source>
</evidence>
<keyword evidence="4" id="KW-0411">Iron-sulfur</keyword>
<dbReference type="RefSeq" id="WP_281930785.1">
    <property type="nucleotide sequence ID" value="NZ_AP027142.1"/>
</dbReference>
<dbReference type="SUPFAM" id="SSF46548">
    <property type="entry name" value="alpha-helical ferredoxin"/>
    <property type="match status" value="1"/>
</dbReference>
<evidence type="ECO:0000313" key="7">
    <source>
        <dbReference type="Proteomes" id="UP001317629"/>
    </source>
</evidence>
<dbReference type="EMBL" id="AP027142">
    <property type="protein sequence ID" value="BDV33386.1"/>
    <property type="molecule type" value="Genomic_DNA"/>
</dbReference>
<evidence type="ECO:0000313" key="6">
    <source>
        <dbReference type="EMBL" id="BDV33386.1"/>
    </source>
</evidence>
<dbReference type="Pfam" id="PF00037">
    <property type="entry name" value="Fer4"/>
    <property type="match status" value="1"/>
</dbReference>
<keyword evidence="7" id="KW-1185">Reference proteome</keyword>
<gene>
    <name evidence="6" type="ORF">SS37A_09150</name>
</gene>
<keyword evidence="2" id="KW-0479">Metal-binding</keyword>
<dbReference type="PANTHER" id="PTHR30002">
    <property type="entry name" value="EPOXYQUEUOSINE REDUCTASE"/>
    <property type="match status" value="1"/>
</dbReference>
<evidence type="ECO:0000259" key="5">
    <source>
        <dbReference type="PROSITE" id="PS51379"/>
    </source>
</evidence>
<dbReference type="InterPro" id="IPR017900">
    <property type="entry name" value="4Fe4S_Fe_S_CS"/>
</dbReference>
<evidence type="ECO:0000256" key="3">
    <source>
        <dbReference type="ARBA" id="ARBA00023004"/>
    </source>
</evidence>
<dbReference type="PROSITE" id="PS51379">
    <property type="entry name" value="4FE4S_FER_2"/>
    <property type="match status" value="1"/>
</dbReference>
<dbReference type="PROSITE" id="PS00198">
    <property type="entry name" value="4FE4S_FER_1"/>
    <property type="match status" value="1"/>
</dbReference>
<evidence type="ECO:0000256" key="4">
    <source>
        <dbReference type="ARBA" id="ARBA00023014"/>
    </source>
</evidence>
<evidence type="ECO:0000256" key="2">
    <source>
        <dbReference type="ARBA" id="ARBA00022723"/>
    </source>
</evidence>
<dbReference type="PANTHER" id="PTHR30002:SF4">
    <property type="entry name" value="EPOXYQUEUOSINE REDUCTASE"/>
    <property type="match status" value="1"/>
</dbReference>
<organism evidence="6 7">
    <name type="scientific">Methylocystis iwaonis</name>
    <dbReference type="NCBI Taxonomy" id="2885079"/>
    <lineage>
        <taxon>Bacteria</taxon>
        <taxon>Pseudomonadati</taxon>
        <taxon>Pseudomonadota</taxon>
        <taxon>Alphaproteobacteria</taxon>
        <taxon>Hyphomicrobiales</taxon>
        <taxon>Methylocystaceae</taxon>
        <taxon>Methylocystis</taxon>
    </lineage>
</organism>
<protein>
    <recommendedName>
        <fullName evidence="5">4Fe-4S ferredoxin-type domain-containing protein</fullName>
    </recommendedName>
</protein>
<keyword evidence="3" id="KW-0408">Iron</keyword>
<dbReference type="Proteomes" id="UP001317629">
    <property type="component" value="Chromosome"/>
</dbReference>
<dbReference type="Pfam" id="PF02036">
    <property type="entry name" value="SCP2"/>
    <property type="match status" value="1"/>
</dbReference>
<reference evidence="6 7" key="1">
    <citation type="journal article" date="2023" name="Int. J. Syst. Evol. Microbiol.">
        <title>Methylocystis iwaonis sp. nov., a type II methane-oxidizing bacterium from surface soil of a rice paddy field in Japan, and emended description of the genus Methylocystis (ex Whittenbury et al. 1970) Bowman et al. 1993.</title>
        <authorList>
            <person name="Kaise H."/>
            <person name="Sawadogo J.B."/>
            <person name="Alam M.S."/>
            <person name="Ueno C."/>
            <person name="Dianou D."/>
            <person name="Shinjo R."/>
            <person name="Asakawa S."/>
        </authorList>
    </citation>
    <scope>NUCLEOTIDE SEQUENCE [LARGE SCALE GENOMIC DNA]</scope>
    <source>
        <strain evidence="6 7">SS37A-Re</strain>
    </source>
</reference>
<proteinExistence type="predicted"/>
<dbReference type="Gene3D" id="3.30.1050.10">
    <property type="entry name" value="SCP2 sterol-binding domain"/>
    <property type="match status" value="1"/>
</dbReference>
<accession>A0ABM8E660</accession>
<dbReference type="SUPFAM" id="SSF55718">
    <property type="entry name" value="SCP-like"/>
    <property type="match status" value="1"/>
</dbReference>
<dbReference type="InterPro" id="IPR004453">
    <property type="entry name" value="QueG"/>
</dbReference>
<feature type="domain" description="4Fe-4S ferredoxin-type" evidence="5">
    <location>
        <begin position="169"/>
        <end position="198"/>
    </location>
</feature>
<dbReference type="Gene3D" id="3.30.70.3270">
    <property type="match status" value="1"/>
</dbReference>
<keyword evidence="1" id="KW-0004">4Fe-4S</keyword>
<dbReference type="InterPro" id="IPR003033">
    <property type="entry name" value="SCP2_sterol-bd_dom"/>
</dbReference>
<dbReference type="InterPro" id="IPR036527">
    <property type="entry name" value="SCP2_sterol-bd_dom_sf"/>
</dbReference>
<sequence length="430" mass="47647">MNVLANAVSPTLDAQGLRQIALAAGADDVGFVAIDDAALDDQRADILAAFPFARTLMPFVVKMNRENIRSPARSLANTEFHHTGRECDGIAHAIVETLETLGRRAAYPPLAFPMEAERWPGKMWVIAHKPVAVAAGLGRMGIHRNVIHPRFGNFILLGTVVTDLDVAHDCAPIDFNPCLECKLCVAACPTGAIAPDGHFDFSACYTHNYREFMGGFLDFVETIADAKSARAYQQKFNDSETISMWQSLAYGPNYKAAYCLAVCPAGEDVIGAYHADKKKFLHAFLDPLKEKVETIYVRRGSDAEDYVARRFPHKRVKHVGAVLRPTNVDGFLGGMRNLFQRNKAEGLEAVYHFIFTGARRRQATITIADKKLRVENGLIGQPDLAVTADSETWIRFLRKETSLPWALLSRRIKLRGDPRLLMAFGKCFPG</sequence>
<name>A0ABM8E660_9HYPH</name>
<dbReference type="InterPro" id="IPR017896">
    <property type="entry name" value="4Fe4S_Fe-S-bd"/>
</dbReference>